<organism evidence="8 9">
    <name type="scientific">Facklamia miroungae</name>
    <dbReference type="NCBI Taxonomy" id="120956"/>
    <lineage>
        <taxon>Bacteria</taxon>
        <taxon>Bacillati</taxon>
        <taxon>Bacillota</taxon>
        <taxon>Bacilli</taxon>
        <taxon>Lactobacillales</taxon>
        <taxon>Aerococcaceae</taxon>
        <taxon>Facklamia</taxon>
    </lineage>
</organism>
<keyword evidence="3 6" id="KW-0812">Transmembrane</keyword>
<accession>A0A1G7QXI3</accession>
<evidence type="ECO:0000256" key="5">
    <source>
        <dbReference type="ARBA" id="ARBA00023136"/>
    </source>
</evidence>
<dbReference type="AlphaFoldDB" id="A0A1G7QXI3"/>
<dbReference type="STRING" id="120956.SAMN05421791_102256"/>
<feature type="transmembrane region" description="Helical" evidence="6">
    <location>
        <begin position="185"/>
        <end position="206"/>
    </location>
</feature>
<feature type="transmembrane region" description="Helical" evidence="6">
    <location>
        <begin position="249"/>
        <end position="270"/>
    </location>
</feature>
<proteinExistence type="predicted"/>
<dbReference type="GO" id="GO:0140359">
    <property type="term" value="F:ABC-type transporter activity"/>
    <property type="evidence" value="ECO:0007669"/>
    <property type="project" value="InterPro"/>
</dbReference>
<evidence type="ECO:0000256" key="6">
    <source>
        <dbReference type="SAM" id="Phobius"/>
    </source>
</evidence>
<feature type="transmembrane region" description="Helical" evidence="6">
    <location>
        <begin position="395"/>
        <end position="417"/>
    </location>
</feature>
<feature type="transmembrane region" description="Helical" evidence="6">
    <location>
        <begin position="340"/>
        <end position="359"/>
    </location>
</feature>
<reference evidence="8 9" key="1">
    <citation type="submission" date="2016-10" db="EMBL/GenBank/DDBJ databases">
        <authorList>
            <person name="de Groot N.N."/>
        </authorList>
    </citation>
    <scope>NUCLEOTIDE SEQUENCE [LARGE SCALE GENOMIC DNA]</scope>
    <source>
        <strain evidence="8 9">ATCC BAA-466</strain>
    </source>
</reference>
<evidence type="ECO:0000256" key="4">
    <source>
        <dbReference type="ARBA" id="ARBA00022989"/>
    </source>
</evidence>
<evidence type="ECO:0000256" key="3">
    <source>
        <dbReference type="ARBA" id="ARBA00022692"/>
    </source>
</evidence>
<dbReference type="Pfam" id="PF12698">
    <property type="entry name" value="ABC2_membrane_3"/>
    <property type="match status" value="1"/>
</dbReference>
<sequence>MNKMWLVAKEVYRKNVKSWAFFWMIAGPILMGLVILAIGYFIYLDQSSSSVGNVGIVSNNSEINQLIEGIEDENEYKFDFDEKSAEEALFADEIDGYLVLDGQGTDIDAKFYRHNSGKNIATYSLQEVLSDYRIQKQAEAFNLKPEEVNQLKESSVDIETIRIQSGEDGDVTEVSEDDPVTAAKIAIAYIVCFVVFMFIMNYVSIVSQEIAAEKGSKIMEIILSSISATQHFMGKLIGVGLVILTQLGIYAILGVIFSYIFSLVMAQYVMNSPESMDSIQAGSEAMSSGFDPSLISGYIAEARPVILYGILFAVIGIFIYSIIAAFLGSLVSKTEDVNKMIAPITLLAVAGFYISIYAMQSPNSSIVRFGSYFPLFTPFVMPFRLANDTVAISEIWLSVGIAILFLALCIWLSITFYKSNVLVYSEKGLIGTFKQSLAIWKNEKE</sequence>
<keyword evidence="4 6" id="KW-1133">Transmembrane helix</keyword>
<protein>
    <submittedName>
        <fullName evidence="8">ABC-2 type transport system permease protein</fullName>
    </submittedName>
</protein>
<dbReference type="Proteomes" id="UP000199708">
    <property type="component" value="Unassembled WGS sequence"/>
</dbReference>
<keyword evidence="9" id="KW-1185">Reference proteome</keyword>
<dbReference type="PANTHER" id="PTHR30294">
    <property type="entry name" value="MEMBRANE COMPONENT OF ABC TRANSPORTER YHHJ-RELATED"/>
    <property type="match status" value="1"/>
</dbReference>
<dbReference type="RefSeq" id="WP_090289334.1">
    <property type="nucleotide sequence ID" value="NZ_FNCK01000002.1"/>
</dbReference>
<evidence type="ECO:0000313" key="8">
    <source>
        <dbReference type="EMBL" id="SDG03183.1"/>
    </source>
</evidence>
<dbReference type="EMBL" id="FNCK01000002">
    <property type="protein sequence ID" value="SDG03183.1"/>
    <property type="molecule type" value="Genomic_DNA"/>
</dbReference>
<evidence type="ECO:0000259" key="7">
    <source>
        <dbReference type="Pfam" id="PF12698"/>
    </source>
</evidence>
<feature type="transmembrane region" description="Helical" evidence="6">
    <location>
        <begin position="305"/>
        <end position="328"/>
    </location>
</feature>
<feature type="domain" description="ABC-2 type transporter transmembrane" evidence="7">
    <location>
        <begin position="19"/>
        <end position="414"/>
    </location>
</feature>
<feature type="transmembrane region" description="Helical" evidence="6">
    <location>
        <begin position="21"/>
        <end position="43"/>
    </location>
</feature>
<name>A0A1G7QXI3_9LACT</name>
<dbReference type="InterPro" id="IPR013525">
    <property type="entry name" value="ABC2_TM"/>
</dbReference>
<dbReference type="PANTHER" id="PTHR30294:SF29">
    <property type="entry name" value="MULTIDRUG ABC TRANSPORTER PERMEASE YBHS-RELATED"/>
    <property type="match status" value="1"/>
</dbReference>
<evidence type="ECO:0000256" key="2">
    <source>
        <dbReference type="ARBA" id="ARBA00022475"/>
    </source>
</evidence>
<dbReference type="InterPro" id="IPR051449">
    <property type="entry name" value="ABC-2_transporter_component"/>
</dbReference>
<keyword evidence="2" id="KW-1003">Cell membrane</keyword>
<evidence type="ECO:0000313" key="9">
    <source>
        <dbReference type="Proteomes" id="UP000199708"/>
    </source>
</evidence>
<dbReference type="OrthoDB" id="9768837at2"/>
<evidence type="ECO:0000256" key="1">
    <source>
        <dbReference type="ARBA" id="ARBA00004651"/>
    </source>
</evidence>
<dbReference type="GO" id="GO:0005886">
    <property type="term" value="C:plasma membrane"/>
    <property type="evidence" value="ECO:0007669"/>
    <property type="project" value="UniProtKB-SubCell"/>
</dbReference>
<keyword evidence="5 6" id="KW-0472">Membrane</keyword>
<comment type="subcellular location">
    <subcellularLocation>
        <location evidence="1">Cell membrane</location>
        <topology evidence="1">Multi-pass membrane protein</topology>
    </subcellularLocation>
</comment>
<gene>
    <name evidence="8" type="ORF">SAMN05421791_102256</name>
</gene>